<keyword evidence="2" id="KW-0812">Transmembrane</keyword>
<evidence type="ECO:0000256" key="2">
    <source>
        <dbReference type="SAM" id="Phobius"/>
    </source>
</evidence>
<protein>
    <submittedName>
        <fullName evidence="3">Uncharacterized protein</fullName>
    </submittedName>
</protein>
<evidence type="ECO:0000313" key="3">
    <source>
        <dbReference type="EMBL" id="TNN35428.1"/>
    </source>
</evidence>
<accession>A0A4Z2F303</accession>
<keyword evidence="2" id="KW-0472">Membrane</keyword>
<dbReference type="Proteomes" id="UP000314294">
    <property type="component" value="Unassembled WGS sequence"/>
</dbReference>
<organism evidence="3 4">
    <name type="scientific">Liparis tanakae</name>
    <name type="common">Tanaka's snailfish</name>
    <dbReference type="NCBI Taxonomy" id="230148"/>
    <lineage>
        <taxon>Eukaryota</taxon>
        <taxon>Metazoa</taxon>
        <taxon>Chordata</taxon>
        <taxon>Craniata</taxon>
        <taxon>Vertebrata</taxon>
        <taxon>Euteleostomi</taxon>
        <taxon>Actinopterygii</taxon>
        <taxon>Neopterygii</taxon>
        <taxon>Teleostei</taxon>
        <taxon>Neoteleostei</taxon>
        <taxon>Acanthomorphata</taxon>
        <taxon>Eupercaria</taxon>
        <taxon>Perciformes</taxon>
        <taxon>Cottioidei</taxon>
        <taxon>Cottales</taxon>
        <taxon>Liparidae</taxon>
        <taxon>Liparis</taxon>
    </lineage>
</organism>
<keyword evidence="2" id="KW-1133">Transmembrane helix</keyword>
<proteinExistence type="predicted"/>
<feature type="compositionally biased region" description="Basic and acidic residues" evidence="1">
    <location>
        <begin position="71"/>
        <end position="86"/>
    </location>
</feature>
<evidence type="ECO:0000256" key="1">
    <source>
        <dbReference type="SAM" id="MobiDB-lite"/>
    </source>
</evidence>
<sequence>MYVTLPAEAADREGTGSQAWYGWLLLRGCCSRQLTAGLPAVGSVMALSTRLVMACTASTFSWVRSKSSWRPRENQNNRAELGETKGRNRGSRNRSPEGPGSMFMIKSLVLTFLAGRRQVVIRRRGFAGGRVGALALRRLADALALALVLVLALVLALVLVLALALVLALVLARRPLPLRVGAVHAAPHAAAQLQPPHVADHGGGVERLLEGGRKWEEGLMNYRCPMS</sequence>
<comment type="caution">
    <text evidence="3">The sequence shown here is derived from an EMBL/GenBank/DDBJ whole genome shotgun (WGS) entry which is preliminary data.</text>
</comment>
<keyword evidence="4" id="KW-1185">Reference proteome</keyword>
<reference evidence="3 4" key="1">
    <citation type="submission" date="2019-03" db="EMBL/GenBank/DDBJ databases">
        <title>First draft genome of Liparis tanakae, snailfish: a comprehensive survey of snailfish specific genes.</title>
        <authorList>
            <person name="Kim W."/>
            <person name="Song I."/>
            <person name="Jeong J.-H."/>
            <person name="Kim D."/>
            <person name="Kim S."/>
            <person name="Ryu S."/>
            <person name="Song J.Y."/>
            <person name="Lee S.K."/>
        </authorList>
    </citation>
    <scope>NUCLEOTIDE SEQUENCE [LARGE SCALE GENOMIC DNA]</scope>
    <source>
        <tissue evidence="3">Muscle</tissue>
    </source>
</reference>
<name>A0A4Z2F303_9TELE</name>
<dbReference type="AlphaFoldDB" id="A0A4Z2F303"/>
<feature type="transmembrane region" description="Helical" evidence="2">
    <location>
        <begin position="143"/>
        <end position="171"/>
    </location>
</feature>
<feature type="region of interest" description="Disordered" evidence="1">
    <location>
        <begin position="71"/>
        <end position="100"/>
    </location>
</feature>
<gene>
    <name evidence="3" type="ORF">EYF80_054405</name>
</gene>
<dbReference type="EMBL" id="SRLO01001770">
    <property type="protein sequence ID" value="TNN35428.1"/>
    <property type="molecule type" value="Genomic_DNA"/>
</dbReference>
<evidence type="ECO:0000313" key="4">
    <source>
        <dbReference type="Proteomes" id="UP000314294"/>
    </source>
</evidence>